<accession>A0ACB8GND1</accession>
<dbReference type="Proteomes" id="UP000664032">
    <property type="component" value="Unassembled WGS sequence"/>
</dbReference>
<reference evidence="1" key="1">
    <citation type="submission" date="2021-10" db="EMBL/GenBank/DDBJ databases">
        <title>Psilocybe cubensis genome.</title>
        <authorList>
            <person name="Mckernan K.J."/>
            <person name="Crawford S."/>
            <person name="Trippe A."/>
            <person name="Kane L.T."/>
            <person name="Mclaughlin S."/>
        </authorList>
    </citation>
    <scope>NUCLEOTIDE SEQUENCE</scope>
    <source>
        <strain evidence="1">MGC-MH-2018</strain>
    </source>
</reference>
<proteinExistence type="predicted"/>
<protein>
    <submittedName>
        <fullName evidence="1">Uncharacterized protein</fullName>
    </submittedName>
</protein>
<keyword evidence="2" id="KW-1185">Reference proteome</keyword>
<name>A0ACB8GND1_PSICU</name>
<sequence length="1137" mass="119036">MLYRPTPNNQTDDSSQTNHTDNQTACQHGIQQQQQAVVDEPAKNGLRRSILLDVPPETLTSITSYLTPPALLALGCVSSYLAHHVKADNTWRRAYACYFLGVSPESDLELEKNRQSMSAPNSSLWKVFLLRRGDGKSWRDEFSWRYVMIGLDANIVPSTTSVPQALSSESQSTRHFYPSTRNGTAALLTASIQYGVVARSMPLSGRVLTGYVDARMGFGPGGNGGNLNGNPNAQFTPNVTACDVVVSSPTWGPSARVAWGTRAGDLVISTAPRAMDGSLRISGGSGVQVKRCRVGDEHEGVVRDVKFVQKQGRWVVSAGDDGRVKVWDVGVFANNADRDAQTGEDVAIRCTWSSPPMLVDRFGSRVVGVGAGGGVVPDKCVRAEATFSTTDDGVGVVVGVGESGDVHVWVGRSSAFVDDKVRVKVKEVFVECPFKSVEGAARRVTALDIDPNIDSTAASLAFLIAYEDDPLFYRIRIPSTGAVDQGDPLCHTVEITPFGDPNFGPTSVVVPYFGGQSSESFVLVGDHMGCVSLYHWGAAVSPLVDHVPPLRTFEAHRDGASVTALWWDGLVLVTGSARGTTHVWDGISFAHLRSFVSPVAKIRGRGRGQQVRLAGGALALAPHGAGGVVAPVMARTAGGREAVRHIVVNDEKDVLVVAVGDTIMAWHADVVRHGAQSGGKGGVRGRHAPGTGAHGKKKPGAGVAKYIGQYEMRQTIAESRDLLDAERNVSSTSSAALARRQVEHRAGLDSLGLSEAEAVEYVLMLSRDEAAAAAVERARRAELENEGMFDEDVVEDDEYEDDGMSVSGPSPSVSSSASSTSGVSSDGVSAAPSPSASVSPSPSISSSSLSSSSSAIRARSGQNTRLAMAGSRRHHRYHEPARTSSGQPILTPSRSNAKVQVSSPWRGGGIDGGEPLEAGEEYLAEEENIVGDDIDPSLVNAMLDGQGQEQHFPPITGSVGTSPGEGSSLHGKGKEKERKVGSPSPSLVGKGKGTKPSGGLKTPAASAPNVNTSGSLNPTPSPSSLKPKVSVWGASTGGLALGIARLSSSPPSPSFSSVAAAAASAGVGSSAGSPIRPAVVSWGRPGASVASPNSSARSRVSSGGAIYGAREEEDLDDDLRFALELSLVEARSRGEDV</sequence>
<organism evidence="1 2">
    <name type="scientific">Psilocybe cubensis</name>
    <name type="common">Psychedelic mushroom</name>
    <name type="synonym">Stropharia cubensis</name>
    <dbReference type="NCBI Taxonomy" id="181762"/>
    <lineage>
        <taxon>Eukaryota</taxon>
        <taxon>Fungi</taxon>
        <taxon>Dikarya</taxon>
        <taxon>Basidiomycota</taxon>
        <taxon>Agaricomycotina</taxon>
        <taxon>Agaricomycetes</taxon>
        <taxon>Agaricomycetidae</taxon>
        <taxon>Agaricales</taxon>
        <taxon>Agaricineae</taxon>
        <taxon>Strophariaceae</taxon>
        <taxon>Psilocybe</taxon>
    </lineage>
</organism>
<gene>
    <name evidence="1" type="ORF">JR316_0011105</name>
</gene>
<evidence type="ECO:0000313" key="1">
    <source>
        <dbReference type="EMBL" id="KAH9477186.1"/>
    </source>
</evidence>
<evidence type="ECO:0000313" key="2">
    <source>
        <dbReference type="Proteomes" id="UP000664032"/>
    </source>
</evidence>
<dbReference type="EMBL" id="JAFIQS020000010">
    <property type="protein sequence ID" value="KAH9477186.1"/>
    <property type="molecule type" value="Genomic_DNA"/>
</dbReference>
<comment type="caution">
    <text evidence="1">The sequence shown here is derived from an EMBL/GenBank/DDBJ whole genome shotgun (WGS) entry which is preliminary data.</text>
</comment>